<dbReference type="InterPro" id="IPR045469">
    <property type="entry name" value="Nis1"/>
</dbReference>
<evidence type="ECO:0000256" key="1">
    <source>
        <dbReference type="SAM" id="SignalP"/>
    </source>
</evidence>
<organism evidence="2 3">
    <name type="scientific">Penicillium ucsense</name>
    <dbReference type="NCBI Taxonomy" id="2839758"/>
    <lineage>
        <taxon>Eukaryota</taxon>
        <taxon>Fungi</taxon>
        <taxon>Dikarya</taxon>
        <taxon>Ascomycota</taxon>
        <taxon>Pezizomycotina</taxon>
        <taxon>Eurotiomycetes</taxon>
        <taxon>Eurotiomycetidae</taxon>
        <taxon>Eurotiales</taxon>
        <taxon>Aspergillaceae</taxon>
        <taxon>Penicillium</taxon>
    </lineage>
</organism>
<evidence type="ECO:0000313" key="2">
    <source>
        <dbReference type="EMBL" id="KAF7712616.1"/>
    </source>
</evidence>
<sequence>MMNIIFTVMILVGIVRAQNAEIGLPTVDQQLSKGTDVIVQIQRPNTLTGSTEMALAIGISSCSAQECLSPVESMGEILYLGSFDPEYHEDSLPPYQNFTVTVPSDFAVGDAHINVAHATLVGASEAPLLQTLNRTVVVA</sequence>
<dbReference type="Proteomes" id="UP000631181">
    <property type="component" value="Unassembled WGS sequence"/>
</dbReference>
<dbReference type="OrthoDB" id="2841294at2759"/>
<gene>
    <name evidence="2" type="ORF">PECM_002476</name>
</gene>
<keyword evidence="3" id="KW-1185">Reference proteome</keyword>
<dbReference type="AlphaFoldDB" id="A0A8J8VW92"/>
<evidence type="ECO:0000313" key="3">
    <source>
        <dbReference type="Proteomes" id="UP000631181"/>
    </source>
</evidence>
<comment type="caution">
    <text evidence="2">The sequence shown here is derived from an EMBL/GenBank/DDBJ whole genome shotgun (WGS) entry which is preliminary data.</text>
</comment>
<protein>
    <submittedName>
        <fullName evidence="2">Uncharacterized protein</fullName>
    </submittedName>
</protein>
<reference evidence="2" key="1">
    <citation type="journal article" date="2020" name="Front. Microbiol.">
        <title>Gene regulatory networks of Penicillium echinulatum 2HH and Penicillium oxalicum 114-2 inferred by a computational biology approach.</title>
        <authorList>
            <person name="Lenz A.R."/>
            <person name="Galan-Vasquez E."/>
            <person name="Balbinot E."/>
            <person name="De Abreu F.P."/>
            <person name="De Oliveira N.S."/>
            <person name="Da Rosa L.O."/>
            <person name="De Avila E Silva S."/>
            <person name="Camassola M."/>
            <person name="Dillon A.J.P."/>
            <person name="Perez-Rueda E."/>
        </authorList>
    </citation>
    <scope>NUCLEOTIDE SEQUENCE</scope>
    <source>
        <strain evidence="2">S1M29</strain>
    </source>
</reference>
<keyword evidence="1" id="KW-0732">Signal</keyword>
<feature type="signal peptide" evidence="1">
    <location>
        <begin position="1"/>
        <end position="17"/>
    </location>
</feature>
<dbReference type="EMBL" id="WIWV01000163">
    <property type="protein sequence ID" value="KAF7712616.1"/>
    <property type="molecule type" value="Genomic_DNA"/>
</dbReference>
<accession>A0A8J8VW92</accession>
<dbReference type="Pfam" id="PF19271">
    <property type="entry name" value="Nis1"/>
    <property type="match status" value="1"/>
</dbReference>
<proteinExistence type="predicted"/>
<feature type="chain" id="PRO_5035321078" evidence="1">
    <location>
        <begin position="18"/>
        <end position="139"/>
    </location>
</feature>
<name>A0A8J8VW92_9EURO</name>